<dbReference type="SUPFAM" id="SSF47781">
    <property type="entry name" value="RuvA domain 2-like"/>
    <property type="match status" value="1"/>
</dbReference>
<organism evidence="9 10">
    <name type="scientific">Streptosporangium roseum (strain ATCC 12428 / DSM 43021 / JCM 3005 / KCTC 9067 / NCIMB 10171 / NRRL 2505 / NI 9100)</name>
    <dbReference type="NCBI Taxonomy" id="479432"/>
    <lineage>
        <taxon>Bacteria</taxon>
        <taxon>Bacillati</taxon>
        <taxon>Actinomycetota</taxon>
        <taxon>Actinomycetes</taxon>
        <taxon>Streptosporangiales</taxon>
        <taxon>Streptosporangiaceae</taxon>
        <taxon>Streptosporangium</taxon>
    </lineage>
</organism>
<dbReference type="PANTHER" id="PTHR30471">
    <property type="entry name" value="DNA REPAIR PROTEIN RADC"/>
    <property type="match status" value="1"/>
</dbReference>
<dbReference type="Gene3D" id="1.10.150.20">
    <property type="entry name" value="5' to 3' exonuclease, C-terminal subdomain"/>
    <property type="match status" value="1"/>
</dbReference>
<dbReference type="Pfam" id="PF04002">
    <property type="entry name" value="RadC"/>
    <property type="match status" value="1"/>
</dbReference>
<dbReference type="eggNOG" id="COG2003">
    <property type="taxonomic scope" value="Bacteria"/>
</dbReference>
<evidence type="ECO:0000256" key="6">
    <source>
        <dbReference type="ARBA" id="ARBA00023049"/>
    </source>
</evidence>
<name>D2AXX4_STRRD</name>
<evidence type="ECO:0000313" key="9">
    <source>
        <dbReference type="EMBL" id="ACZ85145.1"/>
    </source>
</evidence>
<dbReference type="InterPro" id="IPR001405">
    <property type="entry name" value="UPF0758"/>
</dbReference>
<dbReference type="SUPFAM" id="SSF102712">
    <property type="entry name" value="JAB1/MPN domain"/>
    <property type="match status" value="1"/>
</dbReference>
<dbReference type="PANTHER" id="PTHR30471:SF3">
    <property type="entry name" value="UPF0758 PROTEIN YEES-RELATED"/>
    <property type="match status" value="1"/>
</dbReference>
<keyword evidence="4" id="KW-0378">Hydrolase</keyword>
<proteinExistence type="inferred from homology"/>
<dbReference type="InterPro" id="IPR010994">
    <property type="entry name" value="RuvA_2-like"/>
</dbReference>
<dbReference type="CDD" id="cd08071">
    <property type="entry name" value="MPN_DUF2466"/>
    <property type="match status" value="1"/>
</dbReference>
<dbReference type="PROSITE" id="PS50249">
    <property type="entry name" value="MPN"/>
    <property type="match status" value="1"/>
</dbReference>
<evidence type="ECO:0000256" key="5">
    <source>
        <dbReference type="ARBA" id="ARBA00022833"/>
    </source>
</evidence>
<evidence type="ECO:0000256" key="3">
    <source>
        <dbReference type="ARBA" id="ARBA00022723"/>
    </source>
</evidence>
<keyword evidence="6" id="KW-0482">Metalloprotease</keyword>
<accession>D2AXX4</accession>
<dbReference type="AlphaFoldDB" id="D2AXX4"/>
<evidence type="ECO:0000256" key="2">
    <source>
        <dbReference type="ARBA" id="ARBA00022670"/>
    </source>
</evidence>
<evidence type="ECO:0000259" key="8">
    <source>
        <dbReference type="PROSITE" id="PS50249"/>
    </source>
</evidence>
<dbReference type="InterPro" id="IPR025657">
    <property type="entry name" value="RadC_JAB"/>
</dbReference>
<gene>
    <name evidence="9" type="ordered locus">Sros_2162</name>
</gene>
<sequence>MRVKDMPPNDQPRERLLSSGATALADRELLALLIGSGSRGTNAVELASHLIAHCGDLRGLARSDAHRLMSVPGIGPAKAARVIAAFHLVRQAQSEPERRRITCSGDLAAVASPLLRGLSHERVVVVVCDPGGAVTRKTIVSEGGSDHAPAPVREIITTVLTSGGSSFGLAHNHPSGSLDPSPADLEVTARLSEAAETVGLRLLDHVIVTDTAWRRIAA</sequence>
<dbReference type="InterPro" id="IPR046778">
    <property type="entry name" value="UPF0758_N"/>
</dbReference>
<keyword evidence="10" id="KW-1185">Reference proteome</keyword>
<dbReference type="InterPro" id="IPR020891">
    <property type="entry name" value="UPF0758_CS"/>
</dbReference>
<dbReference type="Proteomes" id="UP000002029">
    <property type="component" value="Chromosome"/>
</dbReference>
<dbReference type="KEGG" id="sro:Sros_2162"/>
<dbReference type="EMBL" id="CP001814">
    <property type="protein sequence ID" value="ACZ85145.1"/>
    <property type="molecule type" value="Genomic_DNA"/>
</dbReference>
<evidence type="ECO:0000313" key="10">
    <source>
        <dbReference type="Proteomes" id="UP000002029"/>
    </source>
</evidence>
<comment type="similarity">
    <text evidence="1 7">Belongs to the UPF0758 family.</text>
</comment>
<dbReference type="GO" id="GO:0046872">
    <property type="term" value="F:metal ion binding"/>
    <property type="evidence" value="ECO:0007669"/>
    <property type="project" value="UniProtKB-KW"/>
</dbReference>
<evidence type="ECO:0000256" key="7">
    <source>
        <dbReference type="RuleBase" id="RU003797"/>
    </source>
</evidence>
<keyword evidence="2" id="KW-0645">Protease</keyword>
<dbReference type="OrthoDB" id="9804482at2"/>
<dbReference type="GO" id="GO:0006508">
    <property type="term" value="P:proteolysis"/>
    <property type="evidence" value="ECO:0007669"/>
    <property type="project" value="UniProtKB-KW"/>
</dbReference>
<reference evidence="9 10" key="1">
    <citation type="journal article" date="2010" name="Stand. Genomic Sci.">
        <title>Complete genome sequence of Streptosporangium roseum type strain (NI 9100).</title>
        <authorList>
            <person name="Nolan M."/>
            <person name="Sikorski J."/>
            <person name="Jando M."/>
            <person name="Lucas S."/>
            <person name="Lapidus A."/>
            <person name="Glavina Del Rio T."/>
            <person name="Chen F."/>
            <person name="Tice H."/>
            <person name="Pitluck S."/>
            <person name="Cheng J.F."/>
            <person name="Chertkov O."/>
            <person name="Sims D."/>
            <person name="Meincke L."/>
            <person name="Brettin T."/>
            <person name="Han C."/>
            <person name="Detter J.C."/>
            <person name="Bruce D."/>
            <person name="Goodwin L."/>
            <person name="Land M."/>
            <person name="Hauser L."/>
            <person name="Chang Y.J."/>
            <person name="Jeffries C.D."/>
            <person name="Ivanova N."/>
            <person name="Mavromatis K."/>
            <person name="Mikhailova N."/>
            <person name="Chen A."/>
            <person name="Palaniappan K."/>
            <person name="Chain P."/>
            <person name="Rohde M."/>
            <person name="Goker M."/>
            <person name="Bristow J."/>
            <person name="Eisen J.A."/>
            <person name="Markowitz V."/>
            <person name="Hugenholtz P."/>
            <person name="Kyrpides N.C."/>
            <person name="Klenk H.P."/>
        </authorList>
    </citation>
    <scope>NUCLEOTIDE SEQUENCE [LARGE SCALE GENOMIC DNA]</scope>
    <source>
        <strain evidence="10">ATCC 12428 / DSM 43021 / JCM 3005 / NI 9100</strain>
    </source>
</reference>
<evidence type="ECO:0000256" key="4">
    <source>
        <dbReference type="ARBA" id="ARBA00022801"/>
    </source>
</evidence>
<dbReference type="HOGENOM" id="CLU_073529_0_2_11"/>
<keyword evidence="5" id="KW-0862">Zinc</keyword>
<dbReference type="Gene3D" id="3.40.140.10">
    <property type="entry name" value="Cytidine Deaminase, domain 2"/>
    <property type="match status" value="1"/>
</dbReference>
<dbReference type="InterPro" id="IPR037518">
    <property type="entry name" value="MPN"/>
</dbReference>
<keyword evidence="3" id="KW-0479">Metal-binding</keyword>
<dbReference type="STRING" id="479432.Sros_2162"/>
<dbReference type="GO" id="GO:0008237">
    <property type="term" value="F:metallopeptidase activity"/>
    <property type="evidence" value="ECO:0007669"/>
    <property type="project" value="UniProtKB-KW"/>
</dbReference>
<evidence type="ECO:0000256" key="1">
    <source>
        <dbReference type="ARBA" id="ARBA00010243"/>
    </source>
</evidence>
<dbReference type="PROSITE" id="PS01302">
    <property type="entry name" value="UPF0758"/>
    <property type="match status" value="1"/>
</dbReference>
<feature type="domain" description="MPN" evidence="8">
    <location>
        <begin position="100"/>
        <end position="218"/>
    </location>
</feature>
<dbReference type="Pfam" id="PF20582">
    <property type="entry name" value="UPF0758_N"/>
    <property type="match status" value="1"/>
</dbReference>
<dbReference type="NCBIfam" id="TIGR00608">
    <property type="entry name" value="radc"/>
    <property type="match status" value="1"/>
</dbReference>
<protein>
    <submittedName>
        <fullName evidence="9">DNA repair protein RadC</fullName>
    </submittedName>
</protein>